<evidence type="ECO:0000313" key="2">
    <source>
        <dbReference type="EMBL" id="CAB1418628.1"/>
    </source>
</evidence>
<dbReference type="Proteomes" id="UP001153269">
    <property type="component" value="Unassembled WGS sequence"/>
</dbReference>
<keyword evidence="3" id="KW-1185">Reference proteome</keyword>
<evidence type="ECO:0000313" key="3">
    <source>
        <dbReference type="Proteomes" id="UP001153269"/>
    </source>
</evidence>
<feature type="compositionally biased region" description="Polar residues" evidence="1">
    <location>
        <begin position="60"/>
        <end position="78"/>
    </location>
</feature>
<proteinExistence type="predicted"/>
<accession>A0A9N7TUA1</accession>
<protein>
    <submittedName>
        <fullName evidence="2">Uncharacterized protein</fullName>
    </submittedName>
</protein>
<dbReference type="AlphaFoldDB" id="A0A9N7TUA1"/>
<gene>
    <name evidence="2" type="ORF">PLEPLA_LOCUS6454</name>
</gene>
<evidence type="ECO:0000256" key="1">
    <source>
        <dbReference type="SAM" id="MobiDB-lite"/>
    </source>
</evidence>
<sequence>MDKLCLERHAWQQQQCSSICVDPHTQTHTHTHACKVQQLSEVAIVHWRVKSRTQCKRPDTSSLVKLSVQSRTKGTSGHQEPLAAPDGHRHNCSMAYRERASAAVASSARTDSKCHHLRTEGGRDARGPDANRTALTAGAST</sequence>
<feature type="region of interest" description="Disordered" evidence="1">
    <location>
        <begin position="58"/>
        <end position="89"/>
    </location>
</feature>
<feature type="region of interest" description="Disordered" evidence="1">
    <location>
        <begin position="103"/>
        <end position="141"/>
    </location>
</feature>
<name>A0A9N7TUA1_PLEPL</name>
<dbReference type="EMBL" id="CADEAL010000335">
    <property type="protein sequence ID" value="CAB1418628.1"/>
    <property type="molecule type" value="Genomic_DNA"/>
</dbReference>
<organism evidence="2 3">
    <name type="scientific">Pleuronectes platessa</name>
    <name type="common">European plaice</name>
    <dbReference type="NCBI Taxonomy" id="8262"/>
    <lineage>
        <taxon>Eukaryota</taxon>
        <taxon>Metazoa</taxon>
        <taxon>Chordata</taxon>
        <taxon>Craniata</taxon>
        <taxon>Vertebrata</taxon>
        <taxon>Euteleostomi</taxon>
        <taxon>Actinopterygii</taxon>
        <taxon>Neopterygii</taxon>
        <taxon>Teleostei</taxon>
        <taxon>Neoteleostei</taxon>
        <taxon>Acanthomorphata</taxon>
        <taxon>Carangaria</taxon>
        <taxon>Pleuronectiformes</taxon>
        <taxon>Pleuronectoidei</taxon>
        <taxon>Pleuronectidae</taxon>
        <taxon>Pleuronectes</taxon>
    </lineage>
</organism>
<feature type="compositionally biased region" description="Basic and acidic residues" evidence="1">
    <location>
        <begin position="110"/>
        <end position="129"/>
    </location>
</feature>
<comment type="caution">
    <text evidence="2">The sequence shown here is derived from an EMBL/GenBank/DDBJ whole genome shotgun (WGS) entry which is preliminary data.</text>
</comment>
<reference evidence="2" key="1">
    <citation type="submission" date="2020-03" db="EMBL/GenBank/DDBJ databases">
        <authorList>
            <person name="Weist P."/>
        </authorList>
    </citation>
    <scope>NUCLEOTIDE SEQUENCE</scope>
</reference>